<sequence>MISHLVVLSVLSTHKVLGQMVAPVGGTSIFWNPGPRYGCYNWVQEGASGAVNPEKGVDCAPFLNPSNTRNQSRADSCVSFVNDVNGSPTCPTWQFDTWGWSYAAGQLNASPGYAGTFSSGSVMLRNSARDTTDCGLYEVTLSYQYWPGAIIKYVTGDFSRETNLDMAAHFVVEYDVLIESDPTALAGPRGNCNGDQRRFLTTDFIYTFGDQTNLLSIVHFNPTNLGPPIVPWTQNTTAGCRFLVQLPQYTIQEGVQTHIGLDFKTLLQTAGTNTCHPNGLPADIWPQAVQIVTSNVGTNMVVHLSNVDAQLASSTTPVSSGSAPSSSTSPPPPPSSGDTQVKFGQCGGQAWTGPTACAAGTTCQVQNIYYSQCLP</sequence>
<dbReference type="InterPro" id="IPR035971">
    <property type="entry name" value="CBD_sf"/>
</dbReference>
<keyword evidence="6" id="KW-1185">Reference proteome</keyword>
<evidence type="ECO:0000259" key="4">
    <source>
        <dbReference type="PROSITE" id="PS51164"/>
    </source>
</evidence>
<dbReference type="GO" id="GO:0030248">
    <property type="term" value="F:cellulose binding"/>
    <property type="evidence" value="ECO:0007669"/>
    <property type="project" value="InterPro"/>
</dbReference>
<accession>A0A166BJE2</accession>
<keyword evidence="1 3" id="KW-0732">Signal</keyword>
<dbReference type="GO" id="GO:0005576">
    <property type="term" value="C:extracellular region"/>
    <property type="evidence" value="ECO:0007669"/>
    <property type="project" value="InterPro"/>
</dbReference>
<feature type="signal peptide" evidence="3">
    <location>
        <begin position="1"/>
        <end position="18"/>
    </location>
</feature>
<dbReference type="EMBL" id="KV425892">
    <property type="protein sequence ID" value="KZW01630.1"/>
    <property type="molecule type" value="Genomic_DNA"/>
</dbReference>
<dbReference type="OrthoDB" id="2825276at2759"/>
<dbReference type="AlphaFoldDB" id="A0A166BJE2"/>
<dbReference type="InParanoid" id="A0A166BJE2"/>
<feature type="region of interest" description="Disordered" evidence="2">
    <location>
        <begin position="313"/>
        <end position="343"/>
    </location>
</feature>
<protein>
    <recommendedName>
        <fullName evidence="4">CBM1 domain-containing protein</fullName>
    </recommendedName>
</protein>
<feature type="chain" id="PRO_5007871241" description="CBM1 domain-containing protein" evidence="3">
    <location>
        <begin position="19"/>
        <end position="375"/>
    </location>
</feature>
<dbReference type="InterPro" id="IPR000254">
    <property type="entry name" value="CBD"/>
</dbReference>
<dbReference type="SUPFAM" id="SSF57180">
    <property type="entry name" value="Cellulose-binding domain"/>
    <property type="match status" value="1"/>
</dbReference>
<dbReference type="PROSITE" id="PS51164">
    <property type="entry name" value="CBM1_2"/>
    <property type="match status" value="1"/>
</dbReference>
<dbReference type="Proteomes" id="UP000077266">
    <property type="component" value="Unassembled WGS sequence"/>
</dbReference>
<reference evidence="5 6" key="1">
    <citation type="journal article" date="2016" name="Mol. Biol. Evol.">
        <title>Comparative Genomics of Early-Diverging Mushroom-Forming Fungi Provides Insights into the Origins of Lignocellulose Decay Capabilities.</title>
        <authorList>
            <person name="Nagy L.G."/>
            <person name="Riley R."/>
            <person name="Tritt A."/>
            <person name="Adam C."/>
            <person name="Daum C."/>
            <person name="Floudas D."/>
            <person name="Sun H."/>
            <person name="Yadav J.S."/>
            <person name="Pangilinan J."/>
            <person name="Larsson K.H."/>
            <person name="Matsuura K."/>
            <person name="Barry K."/>
            <person name="Labutti K."/>
            <person name="Kuo R."/>
            <person name="Ohm R.A."/>
            <person name="Bhattacharya S.S."/>
            <person name="Shirouzu T."/>
            <person name="Yoshinaga Y."/>
            <person name="Martin F.M."/>
            <person name="Grigoriev I.V."/>
            <person name="Hibbett D.S."/>
        </authorList>
    </citation>
    <scope>NUCLEOTIDE SEQUENCE [LARGE SCALE GENOMIC DNA]</scope>
    <source>
        <strain evidence="5 6">HHB12029</strain>
    </source>
</reference>
<evidence type="ECO:0000313" key="5">
    <source>
        <dbReference type="EMBL" id="KZW01630.1"/>
    </source>
</evidence>
<dbReference type="GO" id="GO:0005975">
    <property type="term" value="P:carbohydrate metabolic process"/>
    <property type="evidence" value="ECO:0007669"/>
    <property type="project" value="InterPro"/>
</dbReference>
<name>A0A166BJE2_EXIGL</name>
<feature type="compositionally biased region" description="Low complexity" evidence="2">
    <location>
        <begin position="313"/>
        <end position="328"/>
    </location>
</feature>
<evidence type="ECO:0000313" key="6">
    <source>
        <dbReference type="Proteomes" id="UP000077266"/>
    </source>
</evidence>
<dbReference type="SMART" id="SM00236">
    <property type="entry name" value="fCBD"/>
    <property type="match status" value="1"/>
</dbReference>
<dbReference type="Pfam" id="PF00734">
    <property type="entry name" value="CBM_1"/>
    <property type="match status" value="1"/>
</dbReference>
<evidence type="ECO:0000256" key="2">
    <source>
        <dbReference type="SAM" id="MobiDB-lite"/>
    </source>
</evidence>
<evidence type="ECO:0000256" key="3">
    <source>
        <dbReference type="SAM" id="SignalP"/>
    </source>
</evidence>
<evidence type="ECO:0000256" key="1">
    <source>
        <dbReference type="ARBA" id="ARBA00022729"/>
    </source>
</evidence>
<dbReference type="PROSITE" id="PS00562">
    <property type="entry name" value="CBM1_1"/>
    <property type="match status" value="1"/>
</dbReference>
<gene>
    <name evidence="5" type="ORF">EXIGLDRAFT_744973</name>
</gene>
<proteinExistence type="predicted"/>
<organism evidence="5 6">
    <name type="scientific">Exidia glandulosa HHB12029</name>
    <dbReference type="NCBI Taxonomy" id="1314781"/>
    <lineage>
        <taxon>Eukaryota</taxon>
        <taxon>Fungi</taxon>
        <taxon>Dikarya</taxon>
        <taxon>Basidiomycota</taxon>
        <taxon>Agaricomycotina</taxon>
        <taxon>Agaricomycetes</taxon>
        <taxon>Auriculariales</taxon>
        <taxon>Exidiaceae</taxon>
        <taxon>Exidia</taxon>
    </lineage>
</organism>
<feature type="domain" description="CBM1" evidence="4">
    <location>
        <begin position="338"/>
        <end position="374"/>
    </location>
</feature>